<keyword evidence="1" id="KW-0496">Mitochondrion</keyword>
<accession>A0A5P8HBJ9</accession>
<organism evidence="1">
    <name type="scientific">Paramoeba aparasomata</name>
    <dbReference type="NCBI Taxonomy" id="2583407"/>
    <lineage>
        <taxon>Eukaryota</taxon>
        <taxon>Amoebozoa</taxon>
        <taxon>Discosea</taxon>
        <taxon>Flabellinia</taxon>
        <taxon>Dactylopodida</taxon>
        <taxon>Paramoebidae</taxon>
        <taxon>Paramoeba</taxon>
    </lineage>
</organism>
<dbReference type="AlphaFoldDB" id="A0A5P8HBJ9"/>
<evidence type="ECO:0000313" key="1">
    <source>
        <dbReference type="EMBL" id="QFQ52419.1"/>
    </source>
</evidence>
<gene>
    <name evidence="1" type="primary">ORF10</name>
</gene>
<proteinExistence type="predicted"/>
<name>A0A5P8HBJ9_9EUKA</name>
<sequence length="181" mass="21969">MRAHNFLIRLNTLNYDSISKLNLYKKQKAKNFFRVKNLKLLALLDSSDKLFFKKIMVLNSIAINWFNQKLYVYKILNQKNMRKNNIFYQLGCTITNPNYINQIINYINNVMASVALRIDNNFKLDYFNHYMVYRFENLNYLLGFNNSSYFNIKINYNIIVIYSTTINRFKIKEFYEKIFFL</sequence>
<reference evidence="1" key="1">
    <citation type="journal article" date="2019" name="J. Eukaryot. Microbiol.">
        <title>A Comparative Characterization of the Mitochondrial Genomes of Paramoeba aparasomata and Neoparamoeba pemaquidensis (Amoebozoa, Paramoebidae).</title>
        <authorList>
            <person name="Bondarenko N."/>
            <person name="EkaterinaVolkova"/>
            <person name="Masharsky A."/>
            <person name="Kudryavtsev A."/>
            <person name="Smirnov A."/>
        </authorList>
    </citation>
    <scope>NUCLEOTIDE SEQUENCE</scope>
</reference>
<protein>
    <submittedName>
        <fullName evidence="1">Uncharacterized protein</fullName>
    </submittedName>
</protein>
<dbReference type="EMBL" id="MK518072">
    <property type="protein sequence ID" value="QFQ52419.1"/>
    <property type="molecule type" value="Genomic_DNA"/>
</dbReference>
<geneLocation type="mitochondrion" evidence="1"/>